<sequence>MHLPRFFLYNFVRFPGVCKNGVVIVPSVLLLTRTLRFSITAEREYKWGYNGVSEDVAINKKILPQICGSIFIG</sequence>
<comment type="caution">
    <text evidence="1">The sequence shown here is derived from an EMBL/GenBank/DDBJ whole genome shotgun (WGS) entry which is preliminary data.</text>
</comment>
<reference evidence="1" key="1">
    <citation type="journal article" date="2012" name="Science">
        <title>Fermentation, hydrogen, and sulfur metabolism in multiple uncultivated bacterial phyla.</title>
        <authorList>
            <person name="Wrighton K.C."/>
            <person name="Thomas B.C."/>
            <person name="Sharon I."/>
            <person name="Miller C.S."/>
            <person name="Castelle C.J."/>
            <person name="VerBerkmoes N.C."/>
            <person name="Wilkins M.J."/>
            <person name="Hettich R.L."/>
            <person name="Lipton M.S."/>
            <person name="Williams K.H."/>
            <person name="Long P.E."/>
            <person name="Banfield J.F."/>
        </authorList>
    </citation>
    <scope>NUCLEOTIDE SEQUENCE [LARGE SCALE GENOMIC DNA]</scope>
</reference>
<dbReference type="EMBL" id="AMFJ01034014">
    <property type="protein sequence ID" value="EKD30535.1"/>
    <property type="molecule type" value="Genomic_DNA"/>
</dbReference>
<dbReference type="AlphaFoldDB" id="K1XJI8"/>
<name>K1XJI8_9BACT</name>
<protein>
    <submittedName>
        <fullName evidence="1">Uncharacterized protein</fullName>
    </submittedName>
</protein>
<organism evidence="1">
    <name type="scientific">uncultured bacterium</name>
    <name type="common">gcode 4</name>
    <dbReference type="NCBI Taxonomy" id="1234023"/>
    <lineage>
        <taxon>Bacteria</taxon>
        <taxon>environmental samples</taxon>
    </lineage>
</organism>
<proteinExistence type="predicted"/>
<evidence type="ECO:0000313" key="1">
    <source>
        <dbReference type="EMBL" id="EKD30535.1"/>
    </source>
</evidence>
<gene>
    <name evidence="1" type="ORF">ACD_78C00014G0003</name>
</gene>
<accession>K1XJI8</accession>